<dbReference type="GO" id="GO:0071949">
    <property type="term" value="F:FAD binding"/>
    <property type="evidence" value="ECO:0007669"/>
    <property type="project" value="TreeGrafter"/>
</dbReference>
<dbReference type="GO" id="GO:0003677">
    <property type="term" value="F:DNA binding"/>
    <property type="evidence" value="ECO:0007669"/>
    <property type="project" value="TreeGrafter"/>
</dbReference>
<dbReference type="GO" id="GO:0043153">
    <property type="term" value="P:entrainment of circadian clock by photoperiod"/>
    <property type="evidence" value="ECO:0007669"/>
    <property type="project" value="TreeGrafter"/>
</dbReference>
<dbReference type="GO" id="GO:0003904">
    <property type="term" value="F:deoxyribodipyrimidine photo-lyase activity"/>
    <property type="evidence" value="ECO:0007669"/>
    <property type="project" value="TreeGrafter"/>
</dbReference>
<dbReference type="Pfam" id="PF03441">
    <property type="entry name" value="FAD_binding_7"/>
    <property type="match status" value="1"/>
</dbReference>
<dbReference type="EMBL" id="JAHCMY010000010">
    <property type="protein sequence ID" value="MBS9525285.1"/>
    <property type="molecule type" value="Genomic_DNA"/>
</dbReference>
<dbReference type="RefSeq" id="WP_213946144.1">
    <property type="nucleotide sequence ID" value="NZ_JAHCMY010000010.1"/>
</dbReference>
<dbReference type="Gene3D" id="1.10.579.10">
    <property type="entry name" value="DNA Cyclobutane Dipyrimidine Photolyase, subunit A, domain 3"/>
    <property type="match status" value="1"/>
</dbReference>
<name>A0AAP2CMI1_9BACT</name>
<dbReference type="InterPro" id="IPR005101">
    <property type="entry name" value="Cryptochr/Photolyase_FAD-bd"/>
</dbReference>
<proteinExistence type="predicted"/>
<dbReference type="PANTHER" id="PTHR11455:SF18">
    <property type="entry name" value="SI:CH1073-390K14.1"/>
    <property type="match status" value="1"/>
</dbReference>
<accession>A0AAP2CMI1</accession>
<dbReference type="AlphaFoldDB" id="A0AAP2CMI1"/>
<dbReference type="InterPro" id="IPR036134">
    <property type="entry name" value="Crypto/Photolyase_FAD-like_sf"/>
</dbReference>
<evidence type="ECO:0000259" key="4">
    <source>
        <dbReference type="Pfam" id="PF03441"/>
    </source>
</evidence>
<keyword evidence="1 3" id="KW-0285">Flavoprotein</keyword>
<dbReference type="PANTHER" id="PTHR11455">
    <property type="entry name" value="CRYPTOCHROME"/>
    <property type="match status" value="1"/>
</dbReference>
<reference evidence="5 6" key="1">
    <citation type="submission" date="2021-05" db="EMBL/GenBank/DDBJ databases">
        <authorList>
            <person name="Zhang Z.D."/>
            <person name="Osman G."/>
        </authorList>
    </citation>
    <scope>NUCLEOTIDE SEQUENCE [LARGE SCALE GENOMIC DNA]</scope>
    <source>
        <strain evidence="5 6">KCTC 32217</strain>
    </source>
</reference>
<dbReference type="SUPFAM" id="SSF48173">
    <property type="entry name" value="Cryptochrome/photolyase FAD-binding domain"/>
    <property type="match status" value="1"/>
</dbReference>
<protein>
    <submittedName>
        <fullName evidence="5">Deoxyribodipyrimidine photolyase</fullName>
    </submittedName>
</protein>
<comment type="cofactor">
    <cofactor evidence="3">
        <name>FAD</name>
        <dbReference type="ChEBI" id="CHEBI:57692"/>
    </cofactor>
    <text evidence="3">Binds 1 FAD per subunit.</text>
</comment>
<dbReference type="Gene3D" id="1.25.40.80">
    <property type="match status" value="1"/>
</dbReference>
<feature type="binding site" evidence="3">
    <location>
        <position position="22"/>
    </location>
    <ligand>
        <name>FAD</name>
        <dbReference type="ChEBI" id="CHEBI:57692"/>
    </ligand>
</feature>
<gene>
    <name evidence="5" type="ORF">KI659_14800</name>
</gene>
<dbReference type="GO" id="GO:0005737">
    <property type="term" value="C:cytoplasm"/>
    <property type="evidence" value="ECO:0007669"/>
    <property type="project" value="TreeGrafter"/>
</dbReference>
<keyword evidence="6" id="KW-1185">Reference proteome</keyword>
<dbReference type="Proteomes" id="UP001319104">
    <property type="component" value="Unassembled WGS sequence"/>
</dbReference>
<evidence type="ECO:0000313" key="5">
    <source>
        <dbReference type="EMBL" id="MBS9525285.1"/>
    </source>
</evidence>
<feature type="domain" description="Cryptochrome/DNA photolyase FAD-binding" evidence="4">
    <location>
        <begin position="69"/>
        <end position="217"/>
    </location>
</feature>
<evidence type="ECO:0000256" key="2">
    <source>
        <dbReference type="ARBA" id="ARBA00022827"/>
    </source>
</evidence>
<comment type="caution">
    <text evidence="5">The sequence shown here is derived from an EMBL/GenBank/DDBJ whole genome shotgun (WGS) entry which is preliminary data.</text>
</comment>
<keyword evidence="2 3" id="KW-0274">FAD</keyword>
<feature type="binding site" evidence="3">
    <location>
        <begin position="70"/>
        <end position="77"/>
    </location>
    <ligand>
        <name>FAD</name>
        <dbReference type="ChEBI" id="CHEBI:57692"/>
    </ligand>
</feature>
<evidence type="ECO:0000256" key="3">
    <source>
        <dbReference type="PIRSR" id="PIRSR602081-1"/>
    </source>
</evidence>
<dbReference type="GO" id="GO:0032922">
    <property type="term" value="P:circadian regulation of gene expression"/>
    <property type="evidence" value="ECO:0007669"/>
    <property type="project" value="TreeGrafter"/>
</dbReference>
<sequence>MNFPTDYQSILKRIDDVDPVAYAKTRNFVDGNVTYLSPYISRGVISTKLVFERIMAKGYEWKDVVRLAQELAWREYFQRVWQNKGHEIDYDLKSTQEDVSNHAIPKNMLNHSIGIEALDQVIKSLYQTGYMHNHCRMYTASLASNMGKSHWKLPAQWLYYHLLDGDWASNALSWQWVAGSFSSKKYIFNQENLNKYTRSSQSGTFLDKEYEEIREMEIPDELQEITDWKYDLPSVPDQELKLDSNLPTVLYTSYNLDPQWRKDEALNRVFLIEPSILKKYPVSQKCLDFALGLSKNITGIQLAYVDFITLEEQNPQMEFVYKEHPLNGHFEGTEDQRDWLAPEITGYFPSFFKFWKQAEKEIKRCYGV</sequence>
<dbReference type="InterPro" id="IPR002081">
    <property type="entry name" value="Cryptochrome/DNA_photolyase_1"/>
</dbReference>
<evidence type="ECO:0000256" key="1">
    <source>
        <dbReference type="ARBA" id="ARBA00022630"/>
    </source>
</evidence>
<feature type="binding site" evidence="3">
    <location>
        <begin position="164"/>
        <end position="166"/>
    </location>
    <ligand>
        <name>FAD</name>
        <dbReference type="ChEBI" id="CHEBI:57692"/>
    </ligand>
</feature>
<evidence type="ECO:0000313" key="6">
    <source>
        <dbReference type="Proteomes" id="UP001319104"/>
    </source>
</evidence>
<feature type="binding site" evidence="3">
    <location>
        <begin position="34"/>
        <end position="37"/>
    </location>
    <ligand>
        <name>FAD</name>
        <dbReference type="ChEBI" id="CHEBI:57692"/>
    </ligand>
</feature>
<organism evidence="5 6">
    <name type="scientific">Litoribacter ruber</name>
    <dbReference type="NCBI Taxonomy" id="702568"/>
    <lineage>
        <taxon>Bacteria</taxon>
        <taxon>Pseudomonadati</taxon>
        <taxon>Bacteroidota</taxon>
        <taxon>Cytophagia</taxon>
        <taxon>Cytophagales</taxon>
        <taxon>Cyclobacteriaceae</taxon>
        <taxon>Litoribacter</taxon>
    </lineage>
</organism>